<accession>A0ABW7XXH2</accession>
<comment type="caution">
    <text evidence="1">The sequence shown here is derived from an EMBL/GenBank/DDBJ whole genome shotgun (WGS) entry which is preliminary data.</text>
</comment>
<sequence length="142" mass="15061">MTVSTELTHVVGGAVKGVAGTVNFVRGLNPVDGYNLTHPAQYLQNVSMTITGLVSTGTHPERVLKSAWEGFKKDPSEGIGRLIPELVGGKGLGLARSGLKAGVKQGLEEAGNLARRGPYYRGQWVLSVWKVPGRYFLMVGAG</sequence>
<dbReference type="Proteomes" id="UP001612415">
    <property type="component" value="Unassembled WGS sequence"/>
</dbReference>
<organism evidence="1 2">
    <name type="scientific">Streptomyces cellulosae</name>
    <dbReference type="NCBI Taxonomy" id="1968"/>
    <lineage>
        <taxon>Bacteria</taxon>
        <taxon>Bacillati</taxon>
        <taxon>Actinomycetota</taxon>
        <taxon>Actinomycetes</taxon>
        <taxon>Kitasatosporales</taxon>
        <taxon>Streptomycetaceae</taxon>
        <taxon>Streptomyces</taxon>
    </lineage>
</organism>
<gene>
    <name evidence="1" type="ORF">ACIA8P_08980</name>
</gene>
<protein>
    <submittedName>
        <fullName evidence="1">Uncharacterized protein</fullName>
    </submittedName>
</protein>
<proteinExistence type="predicted"/>
<reference evidence="1 2" key="1">
    <citation type="submission" date="2024-10" db="EMBL/GenBank/DDBJ databases">
        <title>The Natural Products Discovery Center: Release of the First 8490 Sequenced Strains for Exploring Actinobacteria Biosynthetic Diversity.</title>
        <authorList>
            <person name="Kalkreuter E."/>
            <person name="Kautsar S.A."/>
            <person name="Yang D."/>
            <person name="Bader C.D."/>
            <person name="Teijaro C.N."/>
            <person name="Fluegel L."/>
            <person name="Davis C.M."/>
            <person name="Simpson J.R."/>
            <person name="Lauterbach L."/>
            <person name="Steele A.D."/>
            <person name="Gui C."/>
            <person name="Meng S."/>
            <person name="Li G."/>
            <person name="Viehrig K."/>
            <person name="Ye F."/>
            <person name="Su P."/>
            <person name="Kiefer A.F."/>
            <person name="Nichols A."/>
            <person name="Cepeda A.J."/>
            <person name="Yan W."/>
            <person name="Fan B."/>
            <person name="Jiang Y."/>
            <person name="Adhikari A."/>
            <person name="Zheng C.-J."/>
            <person name="Schuster L."/>
            <person name="Cowan T.M."/>
            <person name="Smanski M.J."/>
            <person name="Chevrette M.G."/>
            <person name="De Carvalho L.P.S."/>
            <person name="Shen B."/>
        </authorList>
    </citation>
    <scope>NUCLEOTIDE SEQUENCE [LARGE SCALE GENOMIC DNA]</scope>
    <source>
        <strain evidence="1 2">NPDC051599</strain>
    </source>
</reference>
<evidence type="ECO:0000313" key="1">
    <source>
        <dbReference type="EMBL" id="MFI5674784.1"/>
    </source>
</evidence>
<keyword evidence="2" id="KW-1185">Reference proteome</keyword>
<name>A0ABW7XXH2_STRCE</name>
<dbReference type="RefSeq" id="WP_398655691.1">
    <property type="nucleotide sequence ID" value="NZ_JBITDC010000003.1"/>
</dbReference>
<dbReference type="EMBL" id="JBITDC010000003">
    <property type="protein sequence ID" value="MFI5674784.1"/>
    <property type="molecule type" value="Genomic_DNA"/>
</dbReference>
<evidence type="ECO:0000313" key="2">
    <source>
        <dbReference type="Proteomes" id="UP001612415"/>
    </source>
</evidence>